<proteinExistence type="predicted"/>
<dbReference type="Proteomes" id="UP000001374">
    <property type="component" value="Chromosome"/>
</dbReference>
<organism evidence="2 3">
    <name type="scientific">Clostridium botulinum (strain Kyoto / Type A2)</name>
    <dbReference type="NCBI Taxonomy" id="536232"/>
    <lineage>
        <taxon>Bacteria</taxon>
        <taxon>Bacillati</taxon>
        <taxon>Bacillota</taxon>
        <taxon>Clostridia</taxon>
        <taxon>Eubacteriales</taxon>
        <taxon>Clostridiaceae</taxon>
        <taxon>Clostridium</taxon>
    </lineage>
</organism>
<name>C1FSE2_CLOBJ</name>
<reference evidence="2 3" key="1">
    <citation type="submission" date="2008-10" db="EMBL/GenBank/DDBJ databases">
        <title>Genome sequence of Clostridium botulinum A2 Kyoto.</title>
        <authorList>
            <person name="Shrivastava S."/>
            <person name="Brinkac L.M."/>
            <person name="Brown J.L."/>
            <person name="Bruce D."/>
            <person name="Detter C.C."/>
            <person name="Johnson E.A."/>
            <person name="Munk C.A."/>
            <person name="Smith L.A."/>
            <person name="Smith T.J."/>
            <person name="Sutton G."/>
            <person name="Brettin T.S."/>
        </authorList>
    </citation>
    <scope>NUCLEOTIDE SEQUENCE [LARGE SCALE GENOMIC DNA]</scope>
    <source>
        <strain evidence="3">Kyoto / Type A2</strain>
    </source>
</reference>
<dbReference type="EMBL" id="CP001581">
    <property type="protein sequence ID" value="ACO83738.1"/>
    <property type="molecule type" value="Genomic_DNA"/>
</dbReference>
<feature type="transmembrane region" description="Helical" evidence="1">
    <location>
        <begin position="24"/>
        <end position="47"/>
    </location>
</feature>
<evidence type="ECO:0000256" key="1">
    <source>
        <dbReference type="SAM" id="Phobius"/>
    </source>
</evidence>
<dbReference type="InterPro" id="IPR021354">
    <property type="entry name" value="DUF2975"/>
</dbReference>
<sequence>MMLLSIIDGIVNFKEKSNLQIMSIGYGSLKGSCIFYLILGLLSLVLAEIFKKAVKIKDENDLTI</sequence>
<protein>
    <recommendedName>
        <fullName evidence="4">DUF2975 domain-containing protein</fullName>
    </recommendedName>
</protein>
<keyword evidence="1" id="KW-1133">Transmembrane helix</keyword>
<keyword evidence="1" id="KW-0472">Membrane</keyword>
<dbReference type="KEGG" id="cby:CLM_0553"/>
<dbReference type="Pfam" id="PF11188">
    <property type="entry name" value="DUF2975"/>
    <property type="match status" value="1"/>
</dbReference>
<evidence type="ECO:0000313" key="3">
    <source>
        <dbReference type="Proteomes" id="UP000001374"/>
    </source>
</evidence>
<dbReference type="AlphaFoldDB" id="C1FSE2"/>
<keyword evidence="1" id="KW-0812">Transmembrane</keyword>
<evidence type="ECO:0008006" key="4">
    <source>
        <dbReference type="Google" id="ProtNLM"/>
    </source>
</evidence>
<evidence type="ECO:0000313" key="2">
    <source>
        <dbReference type="EMBL" id="ACO83738.1"/>
    </source>
</evidence>
<dbReference type="HOGENOM" id="CLU_2914420_0_0_9"/>
<accession>C1FSE2</accession>
<gene>
    <name evidence="2" type="ordered locus">CLM_0553</name>
</gene>